<keyword evidence="10" id="KW-1015">Disulfide bond</keyword>
<comment type="catalytic activity">
    <reaction evidence="18">
        <text>Na(+)(in) = Na(+)(out)</text>
        <dbReference type="Rhea" id="RHEA:34963"/>
        <dbReference type="ChEBI" id="CHEBI:29101"/>
    </reaction>
</comment>
<accession>A0AAD9F5W9</accession>
<dbReference type="FunFam" id="2.70.170.10:FF:000012">
    <property type="entry name" value="Nicotinic acetylcholine receptor subunit gamma"/>
    <property type="match status" value="1"/>
</dbReference>
<dbReference type="PROSITE" id="PS00236">
    <property type="entry name" value="NEUROTR_ION_CHANNEL"/>
    <property type="match status" value="1"/>
</dbReference>
<keyword evidence="7" id="KW-0770">Synapse</keyword>
<keyword evidence="15 19" id="KW-0407">Ion channel</keyword>
<dbReference type="Proteomes" id="UP001228049">
    <property type="component" value="Unassembled WGS sequence"/>
</dbReference>
<dbReference type="EMBL" id="JASDAP010000016">
    <property type="protein sequence ID" value="KAK1890122.1"/>
    <property type="molecule type" value="Genomic_DNA"/>
</dbReference>
<feature type="transmembrane region" description="Helical" evidence="19">
    <location>
        <begin position="356"/>
        <end position="374"/>
    </location>
</feature>
<dbReference type="Gene3D" id="1.20.58.390">
    <property type="entry name" value="Neurotransmitter-gated ion-channel transmembrane domain"/>
    <property type="match status" value="1"/>
</dbReference>
<evidence type="ECO:0000256" key="3">
    <source>
        <dbReference type="ARBA" id="ARBA00022475"/>
    </source>
</evidence>
<keyword evidence="23" id="KW-1185">Reference proteome</keyword>
<evidence type="ECO:0000313" key="23">
    <source>
        <dbReference type="Proteomes" id="UP001228049"/>
    </source>
</evidence>
<dbReference type="InterPro" id="IPR018000">
    <property type="entry name" value="Neurotransmitter_ion_chnl_CS"/>
</dbReference>
<dbReference type="Pfam" id="PF02932">
    <property type="entry name" value="Neur_chan_memb"/>
    <property type="match status" value="1"/>
</dbReference>
<sequence length="387" mass="44729">MIGPMKMRTIIHARMNALIIVCSCLCITFTGASDIEKLLHQKLFKNYNMKVRPARNWEDKVMVRVGMTLSQLVSLNEKNEEMTTNVFMNMAWIDYRLSWNPEEYDDIAVLRIPPNKVWRPDIYLINNNDGQFDVALYVNVLVYSDGTVNWLPPAIYRSSCSIEVSYFPFDWQNCSMVFRSYTYDASEVELQYFLDDENKEIQEIYIGMARPKPEEPMLKEDSIDDSPNPFFNGRQPGGEYFFRKINPDLVLPWRGSPSVVTLSLWDPDKLSRSLTDSFPSLVPEGQHDRDDLNSMSESPVQLQRLPNTDSFCLILPPHLKSAIAAVTYMAEQLKKQDTDDTMTGDWQYIALVADRLFFWLFVIITTLGTLAMFLDASFNYTPDNPFP</sequence>
<organism evidence="22 23">
    <name type="scientific">Dissostichus eleginoides</name>
    <name type="common">Patagonian toothfish</name>
    <name type="synonym">Dissostichus amissus</name>
    <dbReference type="NCBI Taxonomy" id="100907"/>
    <lineage>
        <taxon>Eukaryota</taxon>
        <taxon>Metazoa</taxon>
        <taxon>Chordata</taxon>
        <taxon>Craniata</taxon>
        <taxon>Vertebrata</taxon>
        <taxon>Euteleostomi</taxon>
        <taxon>Actinopterygii</taxon>
        <taxon>Neopterygii</taxon>
        <taxon>Teleostei</taxon>
        <taxon>Neoteleostei</taxon>
        <taxon>Acanthomorphata</taxon>
        <taxon>Eupercaria</taxon>
        <taxon>Perciformes</taxon>
        <taxon>Notothenioidei</taxon>
        <taxon>Nototheniidae</taxon>
        <taxon>Dissostichus</taxon>
    </lineage>
</organism>
<evidence type="ECO:0000256" key="15">
    <source>
        <dbReference type="ARBA" id="ARBA00023303"/>
    </source>
</evidence>
<evidence type="ECO:0000256" key="13">
    <source>
        <dbReference type="ARBA" id="ARBA00023257"/>
    </source>
</evidence>
<dbReference type="SUPFAM" id="SSF63712">
    <property type="entry name" value="Nicotinic receptor ligand binding domain-like"/>
    <property type="match status" value="1"/>
</dbReference>
<dbReference type="SUPFAM" id="SSF90112">
    <property type="entry name" value="Neurotransmitter-gated ion-channel transmembrane pore"/>
    <property type="match status" value="1"/>
</dbReference>
<evidence type="ECO:0000256" key="5">
    <source>
        <dbReference type="ARBA" id="ARBA00022729"/>
    </source>
</evidence>
<keyword evidence="2 19" id="KW-0813">Transport</keyword>
<comment type="caution">
    <text evidence="22">The sequence shown here is derived from an EMBL/GenBank/DDBJ whole genome shotgun (WGS) entry which is preliminary data.</text>
</comment>
<evidence type="ECO:0000256" key="17">
    <source>
        <dbReference type="ARBA" id="ARBA00034430"/>
    </source>
</evidence>
<dbReference type="InterPro" id="IPR036719">
    <property type="entry name" value="Neuro-gated_channel_TM_sf"/>
</dbReference>
<evidence type="ECO:0000256" key="10">
    <source>
        <dbReference type="ARBA" id="ARBA00023157"/>
    </source>
</evidence>
<reference evidence="22" key="1">
    <citation type="submission" date="2023-04" db="EMBL/GenBank/DDBJ databases">
        <title>Chromosome-level genome of Chaenocephalus aceratus.</title>
        <authorList>
            <person name="Park H."/>
        </authorList>
    </citation>
    <scope>NUCLEOTIDE SEQUENCE</scope>
    <source>
        <strain evidence="22">DE</strain>
        <tissue evidence="22">Muscle</tissue>
    </source>
</reference>
<comment type="similarity">
    <text evidence="19">Belongs to the ligand-gated ion channel (TC 1.A.9) family.</text>
</comment>
<keyword evidence="5" id="KW-0732">Signal</keyword>
<evidence type="ECO:0000259" key="21">
    <source>
        <dbReference type="Pfam" id="PF02932"/>
    </source>
</evidence>
<evidence type="ECO:0000256" key="12">
    <source>
        <dbReference type="ARBA" id="ARBA00023180"/>
    </source>
</evidence>
<dbReference type="InterPro" id="IPR006202">
    <property type="entry name" value="Neur_chan_lig-bd"/>
</dbReference>
<dbReference type="PANTHER" id="PTHR18945">
    <property type="entry name" value="NEUROTRANSMITTER GATED ION CHANNEL"/>
    <property type="match status" value="1"/>
</dbReference>
<keyword evidence="3" id="KW-1003">Cell membrane</keyword>
<evidence type="ECO:0000256" key="6">
    <source>
        <dbReference type="ARBA" id="ARBA00022989"/>
    </source>
</evidence>
<keyword evidence="13" id="KW-0628">Postsynaptic cell membrane</keyword>
<evidence type="ECO:0000256" key="7">
    <source>
        <dbReference type="ARBA" id="ARBA00023018"/>
    </source>
</evidence>
<evidence type="ECO:0000256" key="16">
    <source>
        <dbReference type="ARBA" id="ARBA00034104"/>
    </source>
</evidence>
<evidence type="ECO:0000256" key="4">
    <source>
        <dbReference type="ARBA" id="ARBA00022692"/>
    </source>
</evidence>
<evidence type="ECO:0000313" key="22">
    <source>
        <dbReference type="EMBL" id="KAK1890122.1"/>
    </source>
</evidence>
<dbReference type="InterPro" id="IPR002394">
    <property type="entry name" value="Nicotinic_acetylcholine_rcpt"/>
</dbReference>
<keyword evidence="14" id="KW-1071">Ligand-gated ion channel</keyword>
<keyword evidence="8 19" id="KW-0406">Ion transport</keyword>
<protein>
    <submittedName>
        <fullName evidence="22">Acetylcholine receptor subunit beta</fullName>
    </submittedName>
</protein>
<keyword evidence="12" id="KW-0325">Glycoprotein</keyword>
<comment type="catalytic activity">
    <reaction evidence="17">
        <text>K(+)(in) = K(+)(out)</text>
        <dbReference type="Rhea" id="RHEA:29463"/>
        <dbReference type="ChEBI" id="CHEBI:29103"/>
    </reaction>
</comment>
<comment type="subcellular location">
    <subcellularLocation>
        <location evidence="16">Postsynaptic cell membrane</location>
        <topology evidence="16">Multi-pass membrane protein</topology>
    </subcellularLocation>
</comment>
<dbReference type="InterPro" id="IPR036734">
    <property type="entry name" value="Neur_chan_lig-bd_sf"/>
</dbReference>
<keyword evidence="6 19" id="KW-1133">Transmembrane helix</keyword>
<dbReference type="Pfam" id="PF02931">
    <property type="entry name" value="Neur_chan_LBD"/>
    <property type="match status" value="1"/>
</dbReference>
<evidence type="ECO:0000256" key="1">
    <source>
        <dbReference type="ARBA" id="ARBA00003328"/>
    </source>
</evidence>
<name>A0AAD9F5W9_DISEL</name>
<dbReference type="PRINTS" id="PR00252">
    <property type="entry name" value="NRIONCHANNEL"/>
</dbReference>
<dbReference type="InterPro" id="IPR006201">
    <property type="entry name" value="Neur_channel"/>
</dbReference>
<evidence type="ECO:0000256" key="11">
    <source>
        <dbReference type="ARBA" id="ARBA00023170"/>
    </source>
</evidence>
<evidence type="ECO:0000256" key="8">
    <source>
        <dbReference type="ARBA" id="ARBA00023065"/>
    </source>
</evidence>
<evidence type="ECO:0000256" key="19">
    <source>
        <dbReference type="RuleBase" id="RU000687"/>
    </source>
</evidence>
<comment type="caution">
    <text evidence="19">Lacks conserved residue(s) required for the propagation of feature annotation.</text>
</comment>
<comment type="function">
    <text evidence="1">After binding acetylcholine, the AChR responds by an extensive change in conformation that affects all subunits and leads to opening of an ion-conducting channel across the plasma membrane.</text>
</comment>
<keyword evidence="4 19" id="KW-0812">Transmembrane</keyword>
<gene>
    <name evidence="22" type="ORF">KUDE01_014795</name>
</gene>
<dbReference type="FunFam" id="1.20.58.390:FF:000031">
    <property type="entry name" value="Cholinergic receptor nicotinic beta 1 subunit"/>
    <property type="match status" value="1"/>
</dbReference>
<evidence type="ECO:0000256" key="2">
    <source>
        <dbReference type="ARBA" id="ARBA00022448"/>
    </source>
</evidence>
<dbReference type="InterPro" id="IPR038050">
    <property type="entry name" value="Neuro_actylchol_rec"/>
</dbReference>
<dbReference type="Gene3D" id="2.70.170.10">
    <property type="entry name" value="Neurotransmitter-gated ion-channel ligand-binding domain"/>
    <property type="match status" value="1"/>
</dbReference>
<feature type="domain" description="Neurotransmitter-gated ion-channel transmembrane" evidence="21">
    <location>
        <begin position="305"/>
        <end position="373"/>
    </location>
</feature>
<keyword evidence="9 19" id="KW-0472">Membrane</keyword>
<dbReference type="AlphaFoldDB" id="A0AAD9F5W9"/>
<dbReference type="InterPro" id="IPR006029">
    <property type="entry name" value="Neurotrans-gated_channel_TM"/>
</dbReference>
<dbReference type="PRINTS" id="PR00254">
    <property type="entry name" value="NICOTINICR"/>
</dbReference>
<evidence type="ECO:0000256" key="18">
    <source>
        <dbReference type="ARBA" id="ARBA00036239"/>
    </source>
</evidence>
<dbReference type="GO" id="GO:0022848">
    <property type="term" value="F:acetylcholine-gated monoatomic cation-selective channel activity"/>
    <property type="evidence" value="ECO:0007669"/>
    <property type="project" value="InterPro"/>
</dbReference>
<evidence type="ECO:0000259" key="20">
    <source>
        <dbReference type="Pfam" id="PF02931"/>
    </source>
</evidence>
<proteinExistence type="inferred from homology"/>
<dbReference type="GO" id="GO:0004888">
    <property type="term" value="F:transmembrane signaling receptor activity"/>
    <property type="evidence" value="ECO:0007669"/>
    <property type="project" value="InterPro"/>
</dbReference>
<feature type="domain" description="Neurotransmitter-gated ion-channel ligand-binding" evidence="20">
    <location>
        <begin position="38"/>
        <end position="201"/>
    </location>
</feature>
<evidence type="ECO:0000256" key="14">
    <source>
        <dbReference type="ARBA" id="ARBA00023286"/>
    </source>
</evidence>
<dbReference type="GO" id="GO:0045211">
    <property type="term" value="C:postsynaptic membrane"/>
    <property type="evidence" value="ECO:0007669"/>
    <property type="project" value="UniProtKB-SubCell"/>
</dbReference>
<keyword evidence="11 22" id="KW-0675">Receptor</keyword>
<evidence type="ECO:0000256" key="9">
    <source>
        <dbReference type="ARBA" id="ARBA00023136"/>
    </source>
</evidence>